<evidence type="ECO:0000256" key="5">
    <source>
        <dbReference type="ARBA" id="ARBA00023136"/>
    </source>
</evidence>
<dbReference type="NCBIfam" id="TIGR04056">
    <property type="entry name" value="OMP_RagA_SusC"/>
    <property type="match status" value="1"/>
</dbReference>
<dbReference type="Gene3D" id="2.60.40.1120">
    <property type="entry name" value="Carboxypeptidase-like, regulatory domain"/>
    <property type="match status" value="1"/>
</dbReference>
<dbReference type="InterPro" id="IPR023996">
    <property type="entry name" value="TonB-dep_OMP_SusC/RagA"/>
</dbReference>
<dbReference type="InterPro" id="IPR039426">
    <property type="entry name" value="TonB-dep_rcpt-like"/>
</dbReference>
<proteinExistence type="inferred from homology"/>
<gene>
    <name evidence="9" type="ORF">P0Y53_14210</name>
</gene>
<dbReference type="Proteomes" id="UP001220610">
    <property type="component" value="Chromosome"/>
</dbReference>
<dbReference type="Pfam" id="PF07715">
    <property type="entry name" value="Plug"/>
    <property type="match status" value="1"/>
</dbReference>
<reference evidence="9" key="1">
    <citation type="submission" date="2023-03" db="EMBL/GenBank/DDBJ databases">
        <title>Andean soil-derived lignocellulolytic bacterial consortium as a source of novel taxa and putative plastic-active enzymes.</title>
        <authorList>
            <person name="Diaz-Garcia L."/>
            <person name="Chuvochina M."/>
            <person name="Feuerriegel G."/>
            <person name="Bunk B."/>
            <person name="Sproer C."/>
            <person name="Streit W.R."/>
            <person name="Rodriguez L.M."/>
            <person name="Overmann J."/>
            <person name="Jimenez D.J."/>
        </authorList>
    </citation>
    <scope>NUCLEOTIDE SEQUENCE</scope>
    <source>
        <strain evidence="9">MAG 7</strain>
    </source>
</reference>
<dbReference type="SUPFAM" id="SSF56935">
    <property type="entry name" value="Porins"/>
    <property type="match status" value="1"/>
</dbReference>
<evidence type="ECO:0000256" key="4">
    <source>
        <dbReference type="ARBA" id="ARBA00022692"/>
    </source>
</evidence>
<keyword evidence="5 7" id="KW-0472">Membrane</keyword>
<keyword evidence="3 7" id="KW-1134">Transmembrane beta strand</keyword>
<comment type="subcellular location">
    <subcellularLocation>
        <location evidence="1 7">Cell outer membrane</location>
        <topology evidence="1 7">Multi-pass membrane protein</topology>
    </subcellularLocation>
</comment>
<sequence length="1202" mass="133955">MEFMALSIRGRMPANAALRADWRNRRSGLRWLTKTLLVMKLTFILLTAAFLQVQASGFAQKVSVEGKDLTLRKIFNLVEKQTGYVFFFNREDLLNARPVSVKADGMQLEDFLTLVLKDQQLDFRIEDRTIMLSRRPLELPEARRKDFLTLYNALPISGTVTASGGQPLLGATIRIKGKAAITLTDEKGQFSLQADPGDILLVSYVGYTTQEHTVRNADPVRIVMIPLQQNLDTTEVVLSTGYQQLPRERATGSFAQPDKQMFEARVSTDLVSRLEGITSGYVYHRGGDLATNESPLKIRGRSTIFANTEPLIVVDNFPYDGDITNINPNDIETINILKDAAAASIWGARAGNGVIVITTKKGRVNRPLRVSLNSNVTVSAKPDLKYTPQYLPSSDLIDLETYLFNQGYYDNQFTNPNYPVVTPVVELLQQQRLGQIEADELKTRLDALRSIDVRDEIGQYFYRPAVNQQYALSLNGGGERNTYYLSVGYDKNLSTQKGSDYDRVTINLDNMFRPVKNLTLTGGLQYARTNQEGNQALANTAFYGSFLYPYAQLKDAAGNNLPINKELSNAYLSTVEEKGFLNWQYYPLDELNGGYDLSHTAVSDLRLNGSATYELIRGLKASVRYQFQQYNSEGSSLHSVESYFSRRLINMFSQVDASGRVTGYNIPMGGILSRSSEVSHSNNIRGELSYDGSWKNHDLVVLAGIEQRELVRSSEGSMFYGYDDATATYSTVVTGVGFNTNPNSGGFISDGLSVGGQTDRFRSYYGNAAYTYAGRYTLSLSGRIDQSNYFGVKSNQRSVPLWSAGAKWDIHKESFYRAGWLPELSFRTSYGFNGNLDRNLAAVTTLMVLSGGMFGTLIDGVPFAIISNIGNPELRWEKVGMLNLGIDFALKDRLLSGTVELFFKKGMDLIGDQQLAPTAGVTNLRGNYAGIKGKGIDLTLNTKSFGRRLRWNASLLASWAAEKISSYSAPVTYFSSLVDNGSSIHTYVGKPVSGIFSYKWAGLDPANGDPQGYDAEGHLSKDYFGLTFPMSIDEIVYSGPGRPVVYGGLRNTISYKQLSLSFNISYKLGYYFRRGTVNYPMMISSYQMHEDYLDRWQQPGDELKTTVPSFQYPVNSMREFFYGNSEATVEKGDHIRLQDISLSYTAANFRLLKLPMQSFQFYVYANNIGLLWKATSSRLDPDYPTGGFPAPRTIAAGIKASF</sequence>
<evidence type="ECO:0000256" key="6">
    <source>
        <dbReference type="ARBA" id="ARBA00023237"/>
    </source>
</evidence>
<dbReference type="InterPro" id="IPR012910">
    <property type="entry name" value="Plug_dom"/>
</dbReference>
<dbReference type="InterPro" id="IPR036942">
    <property type="entry name" value="Beta-barrel_TonB_sf"/>
</dbReference>
<dbReference type="InterPro" id="IPR008969">
    <property type="entry name" value="CarboxyPept-like_regulatory"/>
</dbReference>
<dbReference type="EMBL" id="CP119311">
    <property type="protein sequence ID" value="WEK33642.1"/>
    <property type="molecule type" value="Genomic_DNA"/>
</dbReference>
<dbReference type="AlphaFoldDB" id="A0AAJ5WN44"/>
<accession>A0AAJ5WN44</accession>
<evidence type="ECO:0000259" key="8">
    <source>
        <dbReference type="Pfam" id="PF07715"/>
    </source>
</evidence>
<dbReference type="InterPro" id="IPR023997">
    <property type="entry name" value="TonB-dep_OMP_SusC/RagA_CS"/>
</dbReference>
<comment type="similarity">
    <text evidence="7">Belongs to the TonB-dependent receptor family.</text>
</comment>
<dbReference type="Gene3D" id="2.170.130.10">
    <property type="entry name" value="TonB-dependent receptor, plug domain"/>
    <property type="match status" value="1"/>
</dbReference>
<protein>
    <submittedName>
        <fullName evidence="9">SusC/RagA family TonB-linked outer membrane protein</fullName>
    </submittedName>
</protein>
<dbReference type="NCBIfam" id="TIGR04057">
    <property type="entry name" value="SusC_RagA_signa"/>
    <property type="match status" value="1"/>
</dbReference>
<evidence type="ECO:0000256" key="1">
    <source>
        <dbReference type="ARBA" id="ARBA00004571"/>
    </source>
</evidence>
<evidence type="ECO:0000256" key="2">
    <source>
        <dbReference type="ARBA" id="ARBA00022448"/>
    </source>
</evidence>
<keyword evidence="4 7" id="KW-0812">Transmembrane</keyword>
<evidence type="ECO:0000313" key="9">
    <source>
        <dbReference type="EMBL" id="WEK33642.1"/>
    </source>
</evidence>
<dbReference type="Gene3D" id="2.40.170.20">
    <property type="entry name" value="TonB-dependent receptor, beta-barrel domain"/>
    <property type="match status" value="1"/>
</dbReference>
<keyword evidence="6 7" id="KW-0998">Cell outer membrane</keyword>
<dbReference type="InterPro" id="IPR037066">
    <property type="entry name" value="Plug_dom_sf"/>
</dbReference>
<organism evidence="9 10">
    <name type="scientific">Candidatus Pseudobacter hemicellulosilyticus</name>
    <dbReference type="NCBI Taxonomy" id="3121375"/>
    <lineage>
        <taxon>Bacteria</taxon>
        <taxon>Pseudomonadati</taxon>
        <taxon>Bacteroidota</taxon>
        <taxon>Chitinophagia</taxon>
        <taxon>Chitinophagales</taxon>
        <taxon>Chitinophagaceae</taxon>
        <taxon>Pseudobacter</taxon>
    </lineage>
</organism>
<dbReference type="GO" id="GO:0009279">
    <property type="term" value="C:cell outer membrane"/>
    <property type="evidence" value="ECO:0007669"/>
    <property type="project" value="UniProtKB-SubCell"/>
</dbReference>
<keyword evidence="2 7" id="KW-0813">Transport</keyword>
<evidence type="ECO:0000313" key="10">
    <source>
        <dbReference type="Proteomes" id="UP001220610"/>
    </source>
</evidence>
<dbReference type="PROSITE" id="PS52016">
    <property type="entry name" value="TONB_DEPENDENT_REC_3"/>
    <property type="match status" value="1"/>
</dbReference>
<dbReference type="Pfam" id="PF13715">
    <property type="entry name" value="CarbopepD_reg_2"/>
    <property type="match status" value="1"/>
</dbReference>
<dbReference type="SUPFAM" id="SSF49464">
    <property type="entry name" value="Carboxypeptidase regulatory domain-like"/>
    <property type="match status" value="1"/>
</dbReference>
<feature type="domain" description="TonB-dependent receptor plug" evidence="8">
    <location>
        <begin position="258"/>
        <end position="354"/>
    </location>
</feature>
<evidence type="ECO:0000256" key="7">
    <source>
        <dbReference type="PROSITE-ProRule" id="PRU01360"/>
    </source>
</evidence>
<evidence type="ECO:0000256" key="3">
    <source>
        <dbReference type="ARBA" id="ARBA00022452"/>
    </source>
</evidence>
<name>A0AAJ5WN44_9BACT</name>